<sequence>MSNDDTAPDDQVDAVAALDAWRARGDDRFDPVRFRFIEAMAQRAAVHEGETRRLLDARLASLMATYRADLDKVAPEADAPADAPLHTALAELMMHIAQLAPLPPPPDGGATDGDAVPSLSTAPELKTLSYFRSTWSKLAADQRVTQSLAKVPKNAGPLNTHHLVQRALTLMRDLSPQYLQRFMAHVDALLWIEQVNAAAEAARVARTESPRKGSRSRAG</sequence>
<dbReference type="Proteomes" id="UP000326780">
    <property type="component" value="Chromosome"/>
</dbReference>
<dbReference type="Pfam" id="PF11445">
    <property type="entry name" value="DUF2894"/>
    <property type="match status" value="1"/>
</dbReference>
<accession>A0A5Q0M8S2</accession>
<organism evidence="1 2">
    <name type="scientific">Variovorax paradoxus</name>
    <dbReference type="NCBI Taxonomy" id="34073"/>
    <lineage>
        <taxon>Bacteria</taxon>
        <taxon>Pseudomonadati</taxon>
        <taxon>Pseudomonadota</taxon>
        <taxon>Betaproteobacteria</taxon>
        <taxon>Burkholderiales</taxon>
        <taxon>Comamonadaceae</taxon>
        <taxon>Variovorax</taxon>
    </lineage>
</organism>
<reference evidence="1 2" key="1">
    <citation type="submission" date="2019-10" db="EMBL/GenBank/DDBJ databases">
        <title>Complete genome sequence of Variovorax paradoxus 5C-2.</title>
        <authorList>
            <person name="Gogoleva N.E."/>
            <person name="Balkin A.S."/>
        </authorList>
    </citation>
    <scope>NUCLEOTIDE SEQUENCE [LARGE SCALE GENOMIC DNA]</scope>
    <source>
        <strain evidence="1 2">5C-2</strain>
    </source>
</reference>
<dbReference type="EMBL" id="CP045644">
    <property type="protein sequence ID" value="QFZ84915.1"/>
    <property type="molecule type" value="Genomic_DNA"/>
</dbReference>
<dbReference type="AlphaFoldDB" id="A0A5Q0M8S2"/>
<evidence type="ECO:0000313" key="2">
    <source>
        <dbReference type="Proteomes" id="UP000326780"/>
    </source>
</evidence>
<evidence type="ECO:0000313" key="1">
    <source>
        <dbReference type="EMBL" id="QFZ84915.1"/>
    </source>
</evidence>
<protein>
    <submittedName>
        <fullName evidence="1">DUF2894 domain-containing protein</fullName>
    </submittedName>
</protein>
<proteinExistence type="predicted"/>
<gene>
    <name evidence="1" type="ORF">GFK26_20200</name>
</gene>
<dbReference type="RefSeq" id="WP_153283537.1">
    <property type="nucleotide sequence ID" value="NZ_CP045644.1"/>
</dbReference>
<name>A0A5Q0M8S2_VARPD</name>
<dbReference type="InterPro" id="IPR021549">
    <property type="entry name" value="DUF2894"/>
</dbReference>